<reference evidence="2 3" key="1">
    <citation type="submission" date="2024-04" db="EMBL/GenBank/DDBJ databases">
        <title>Tritrichomonas musculus Genome.</title>
        <authorList>
            <person name="Alves-Ferreira E."/>
            <person name="Grigg M."/>
            <person name="Lorenzi H."/>
            <person name="Galac M."/>
        </authorList>
    </citation>
    <scope>NUCLEOTIDE SEQUENCE [LARGE SCALE GENOMIC DNA]</scope>
    <source>
        <strain evidence="2 3">EAF2021</strain>
    </source>
</reference>
<evidence type="ECO:0000313" key="3">
    <source>
        <dbReference type="Proteomes" id="UP001470230"/>
    </source>
</evidence>
<protein>
    <recommendedName>
        <fullName evidence="4">CDT1 Geminin-binding domain-containing protein</fullName>
    </recommendedName>
</protein>
<evidence type="ECO:0008006" key="4">
    <source>
        <dbReference type="Google" id="ProtNLM"/>
    </source>
</evidence>
<comment type="caution">
    <text evidence="2">The sequence shown here is derived from an EMBL/GenBank/DDBJ whole genome shotgun (WGS) entry which is preliminary data.</text>
</comment>
<organism evidence="2 3">
    <name type="scientific">Tritrichomonas musculus</name>
    <dbReference type="NCBI Taxonomy" id="1915356"/>
    <lineage>
        <taxon>Eukaryota</taxon>
        <taxon>Metamonada</taxon>
        <taxon>Parabasalia</taxon>
        <taxon>Tritrichomonadida</taxon>
        <taxon>Tritrichomonadidae</taxon>
        <taxon>Tritrichomonas</taxon>
    </lineage>
</organism>
<evidence type="ECO:0000313" key="2">
    <source>
        <dbReference type="EMBL" id="KAK8890033.1"/>
    </source>
</evidence>
<keyword evidence="3" id="KW-1185">Reference proteome</keyword>
<proteinExistence type="predicted"/>
<sequence>MLFTALSKKSVKSNEDLNSSTSNYSSEFSDDSDISLFQPTQTVSSIKRISMPSTMVSSQTGVNIHALLHFLRKTANNQLTIQVKAANLIANSVVLRMMPILKNAINISKLRNMPISSDHTYISSLPTIHFAILDAEAHLLSRRRLFDCDESDPKILKFVEDISINNSTYPLCLPPEIKVFPEGIERIIPANEKKKEITVTDLLSVLNDDKMTDPYKLQSSFATAYIGRRKKK</sequence>
<dbReference type="Proteomes" id="UP001470230">
    <property type="component" value="Unassembled WGS sequence"/>
</dbReference>
<name>A0ABR2KFW9_9EUKA</name>
<accession>A0ABR2KFW9</accession>
<gene>
    <name evidence="2" type="ORF">M9Y10_034792</name>
</gene>
<feature type="region of interest" description="Disordered" evidence="1">
    <location>
        <begin position="1"/>
        <end position="31"/>
    </location>
</feature>
<dbReference type="EMBL" id="JAPFFF010000005">
    <property type="protein sequence ID" value="KAK8890033.1"/>
    <property type="molecule type" value="Genomic_DNA"/>
</dbReference>
<feature type="compositionally biased region" description="Low complexity" evidence="1">
    <location>
        <begin position="16"/>
        <end position="27"/>
    </location>
</feature>
<evidence type="ECO:0000256" key="1">
    <source>
        <dbReference type="SAM" id="MobiDB-lite"/>
    </source>
</evidence>